<accession>A0A830HE62</accession>
<feature type="binding site" evidence="6">
    <location>
        <position position="108"/>
    </location>
    <ligand>
        <name>chlorophyll a</name>
        <dbReference type="ChEBI" id="CHEBI:58416"/>
        <label>1</label>
    </ligand>
</feature>
<evidence type="ECO:0000256" key="3">
    <source>
        <dbReference type="ARBA" id="ARBA00022531"/>
    </source>
</evidence>
<proteinExistence type="inferred from homology"/>
<evidence type="ECO:0000313" key="9">
    <source>
        <dbReference type="EMBL" id="GHP03377.1"/>
    </source>
</evidence>
<dbReference type="AlphaFoldDB" id="A0A830HE62"/>
<dbReference type="InterPro" id="IPR001344">
    <property type="entry name" value="Chloro_AB-bd_pln"/>
</dbReference>
<feature type="compositionally biased region" description="Basic residues" evidence="8">
    <location>
        <begin position="33"/>
        <end position="44"/>
    </location>
</feature>
<dbReference type="GO" id="GO:0009522">
    <property type="term" value="C:photosystem I"/>
    <property type="evidence" value="ECO:0007669"/>
    <property type="project" value="UniProtKB-KW"/>
</dbReference>
<keyword evidence="2 7" id="KW-0150">Chloroplast</keyword>
<feature type="binding site" evidence="6">
    <location>
        <position position="111"/>
    </location>
    <ligand>
        <name>chlorophyll a</name>
        <dbReference type="ChEBI" id="CHEBI:58416"/>
        <label>1</label>
    </ligand>
</feature>
<feature type="binding site" description="axial binding residue" evidence="6">
    <location>
        <position position="113"/>
    </location>
    <ligand>
        <name>chlorophyll b</name>
        <dbReference type="ChEBI" id="CHEBI:61721"/>
        <label>1</label>
    </ligand>
    <ligandPart>
        <name>Mg</name>
        <dbReference type="ChEBI" id="CHEBI:25107"/>
    </ligandPart>
</feature>
<comment type="caution">
    <text evidence="9">The sequence shown here is derived from an EMBL/GenBank/DDBJ whole genome shotgun (WGS) entry which is preliminary data.</text>
</comment>
<evidence type="ECO:0000256" key="2">
    <source>
        <dbReference type="ARBA" id="ARBA00022528"/>
    </source>
</evidence>
<keyword evidence="7" id="KW-0604">Photosystem II</keyword>
<feature type="binding site" evidence="6">
    <location>
        <position position="237"/>
    </location>
    <ligand>
        <name>chlorophyll a</name>
        <dbReference type="ChEBI" id="CHEBI:58416"/>
        <label>1</label>
    </ligand>
</feature>
<dbReference type="GO" id="GO:0016168">
    <property type="term" value="F:chlorophyll binding"/>
    <property type="evidence" value="ECO:0007669"/>
    <property type="project" value="UniProtKB-KW"/>
</dbReference>
<evidence type="ECO:0000256" key="7">
    <source>
        <dbReference type="RuleBase" id="RU363080"/>
    </source>
</evidence>
<keyword evidence="3 7" id="KW-0602">Photosynthesis</keyword>
<keyword evidence="7" id="KW-0793">Thylakoid</keyword>
<evidence type="ECO:0000256" key="8">
    <source>
        <dbReference type="SAM" id="MobiDB-lite"/>
    </source>
</evidence>
<feature type="binding site" evidence="6">
    <location>
        <position position="240"/>
    </location>
    <ligand>
        <name>chlorophyll a</name>
        <dbReference type="ChEBI" id="CHEBI:58416"/>
        <label>1</label>
    </ligand>
</feature>
<organism evidence="9 10">
    <name type="scientific">Pycnococcus provasolii</name>
    <dbReference type="NCBI Taxonomy" id="41880"/>
    <lineage>
        <taxon>Eukaryota</taxon>
        <taxon>Viridiplantae</taxon>
        <taxon>Chlorophyta</taxon>
        <taxon>Pseudoscourfieldiophyceae</taxon>
        <taxon>Pseudoscourfieldiales</taxon>
        <taxon>Pycnococcaceae</taxon>
        <taxon>Pycnococcus</taxon>
    </lineage>
</organism>
<dbReference type="OrthoDB" id="423598at2759"/>
<dbReference type="InterPro" id="IPR022796">
    <property type="entry name" value="Chloroa_b-bind"/>
</dbReference>
<dbReference type="EMBL" id="BNJQ01000005">
    <property type="protein sequence ID" value="GHP03377.1"/>
    <property type="molecule type" value="Genomic_DNA"/>
</dbReference>
<dbReference type="GO" id="GO:0009535">
    <property type="term" value="C:chloroplast thylakoid membrane"/>
    <property type="evidence" value="ECO:0007669"/>
    <property type="project" value="UniProtKB-SubCell"/>
</dbReference>
<dbReference type="GO" id="GO:0009765">
    <property type="term" value="P:photosynthesis, light harvesting"/>
    <property type="evidence" value="ECO:0007669"/>
    <property type="project" value="InterPro"/>
</dbReference>
<dbReference type="Gene3D" id="1.10.3460.10">
    <property type="entry name" value="Chlorophyll a/b binding protein domain"/>
    <property type="match status" value="1"/>
</dbReference>
<evidence type="ECO:0000256" key="6">
    <source>
        <dbReference type="PIRSR" id="PIRSR601344-1"/>
    </source>
</evidence>
<feature type="binding site" evidence="6">
    <location>
        <position position="236"/>
    </location>
    <ligand>
        <name>chlorophyll a</name>
        <dbReference type="ChEBI" id="CHEBI:58416"/>
        <label>1</label>
    </ligand>
</feature>
<comment type="function">
    <text evidence="7">The light-harvesting complex (LHC) functions as a light receptor, it captures and delivers excitation energy to photosystems with which it is closely associated.</text>
</comment>
<reference evidence="9" key="1">
    <citation type="submission" date="2020-10" db="EMBL/GenBank/DDBJ databases">
        <title>Unveiling of a novel bifunctional photoreceptor, Dualchrome1, isolated from a cosmopolitan green alga.</title>
        <authorList>
            <person name="Suzuki S."/>
            <person name="Kawachi M."/>
        </authorList>
    </citation>
    <scope>NUCLEOTIDE SEQUENCE</scope>
    <source>
        <strain evidence="9">NIES 2893</strain>
    </source>
</reference>
<evidence type="ECO:0000256" key="4">
    <source>
        <dbReference type="ARBA" id="ARBA00022640"/>
    </source>
</evidence>
<sequence length="292" mass="31258">MNTTMMATKKLFGAKKAAPKTVKKAPLFGAKKAAPKKAPPKKKGGGASKPGDYPQWYGSDRRLFLPGGLLEGGDYNPVLDGSLPGDYGFDILNLATDKETLTKYRAAELIHARWAMLGLVGVVVPEAIASAGVPLGESAVWYEAGKNVLDDGYQTWFGVKIPLPLPVIFALELALIAPAELYRGSQENVIPGITLPFTGKADPLYPGKDFSFDPLNLGLDPFGLGGGEDLAELKVKELKNGRLAMVAMLGVFVQAAVTHEGPYANWYKHVSNPFQYNLLTILGNGSLADNQI</sequence>
<feature type="region of interest" description="Disordered" evidence="8">
    <location>
        <begin position="24"/>
        <end position="54"/>
    </location>
</feature>
<keyword evidence="4 7" id="KW-0934">Plastid</keyword>
<evidence type="ECO:0000313" key="10">
    <source>
        <dbReference type="Proteomes" id="UP000660262"/>
    </source>
</evidence>
<keyword evidence="5 7" id="KW-0157">Chromophore</keyword>
<keyword evidence="7" id="KW-0603">Photosystem I</keyword>
<evidence type="ECO:0000256" key="5">
    <source>
        <dbReference type="ARBA" id="ARBA00022991"/>
    </source>
</evidence>
<keyword evidence="10" id="KW-1185">Reference proteome</keyword>
<protein>
    <recommendedName>
        <fullName evidence="7">Chlorophyll a-b binding protein, chloroplastic</fullName>
    </recommendedName>
</protein>
<dbReference type="SUPFAM" id="SSF103511">
    <property type="entry name" value="Chlorophyll a-b binding protein"/>
    <property type="match status" value="1"/>
</dbReference>
<comment type="subcellular location">
    <subcellularLocation>
        <location evidence="7">Plastid</location>
        <location evidence="7">Chloroplast thylakoid membrane</location>
    </subcellularLocation>
</comment>
<keyword evidence="1 6" id="KW-0148">Chlorophyll</keyword>
<feature type="binding site" evidence="6">
    <location>
        <position position="254"/>
    </location>
    <ligand>
        <name>chlorophyll a</name>
        <dbReference type="ChEBI" id="CHEBI:58416"/>
        <label>1</label>
    </ligand>
</feature>
<dbReference type="Pfam" id="PF00504">
    <property type="entry name" value="Chloroa_b-bind"/>
    <property type="match status" value="1"/>
</dbReference>
<dbReference type="GO" id="GO:0009523">
    <property type="term" value="C:photosystem II"/>
    <property type="evidence" value="ECO:0007669"/>
    <property type="project" value="UniProtKB-KW"/>
</dbReference>
<name>A0A830HE62_9CHLO</name>
<gene>
    <name evidence="9" type="ORF">PPROV_000213200</name>
</gene>
<feature type="binding site" evidence="6">
    <location>
        <position position="242"/>
    </location>
    <ligand>
        <name>chlorophyll a</name>
        <dbReference type="ChEBI" id="CHEBI:58416"/>
        <label>1</label>
    </ligand>
</feature>
<feature type="binding site" evidence="6">
    <location>
        <position position="269"/>
    </location>
    <ligand>
        <name>chlorophyll a</name>
        <dbReference type="ChEBI" id="CHEBI:58416"/>
        <label>1</label>
    </ligand>
</feature>
<dbReference type="PANTHER" id="PTHR21649">
    <property type="entry name" value="CHLOROPHYLL A/B BINDING PROTEIN"/>
    <property type="match status" value="1"/>
</dbReference>
<comment type="similarity">
    <text evidence="7">Belongs to the light-harvesting chlorophyll a/b-binding (LHC) protein family.</text>
</comment>
<dbReference type="Proteomes" id="UP000660262">
    <property type="component" value="Unassembled WGS sequence"/>
</dbReference>
<evidence type="ECO:0000256" key="1">
    <source>
        <dbReference type="ARBA" id="ARBA00022494"/>
    </source>
</evidence>